<evidence type="ECO:0000256" key="2">
    <source>
        <dbReference type="ARBA" id="ARBA00006906"/>
    </source>
</evidence>
<sequence>MYKYEILNRLIENGIVAIMRRVDKDRFDGVLKALTDGGIKCVEVTADSDGAFEFIRDMASMYGDRLCIGAGTILDPETCRIAIISGAQYIVTPTLNIDVIKTANRYGKPCIPGAMTPTEILTAYENGAEMVKVFPAGSLGPSYFKEVLGPLSHIPLMATGGVTIDNISEFKKAGVKAFGIGSALIDREAVRVGDFDKIEDIARKFVEACVL</sequence>
<dbReference type="RefSeq" id="WP_149544693.1">
    <property type="nucleotide sequence ID" value="NZ_VTPS01000004.1"/>
</dbReference>
<dbReference type="Proteomes" id="UP000322976">
    <property type="component" value="Unassembled WGS sequence"/>
</dbReference>
<dbReference type="SUPFAM" id="SSF51569">
    <property type="entry name" value="Aldolase"/>
    <property type="match status" value="1"/>
</dbReference>
<accession>A0A5D8QF23</accession>
<comment type="caution">
    <text evidence="6">The sequence shown here is derived from an EMBL/GenBank/DDBJ whole genome shotgun (WGS) entry which is preliminary data.</text>
</comment>
<proteinExistence type="inferred from homology"/>
<dbReference type="InterPro" id="IPR013785">
    <property type="entry name" value="Aldolase_TIM"/>
</dbReference>
<reference evidence="6 7" key="1">
    <citation type="submission" date="2019-08" db="EMBL/GenBank/DDBJ databases">
        <title>Calorimonas adulescens gen. nov., sp. nov., an anaerobic thermophilic bacterium from Sakhalin hot spring.</title>
        <authorList>
            <person name="Khomyakova M.A."/>
            <person name="Merkel A.Y."/>
            <person name="Novikov A."/>
            <person name="Bonch-Osmolovskaya E.A."/>
            <person name="Slobodkin A.I."/>
        </authorList>
    </citation>
    <scope>NUCLEOTIDE SEQUENCE [LARGE SCALE GENOMIC DNA]</scope>
    <source>
        <strain evidence="6 7">A05MB</strain>
    </source>
</reference>
<evidence type="ECO:0000256" key="4">
    <source>
        <dbReference type="ARBA" id="ARBA00023239"/>
    </source>
</evidence>
<dbReference type="PANTHER" id="PTHR30246:SF1">
    <property type="entry name" value="2-DEHYDRO-3-DEOXY-6-PHOSPHOGALACTONATE ALDOLASE-RELATED"/>
    <property type="match status" value="1"/>
</dbReference>
<evidence type="ECO:0000313" key="6">
    <source>
        <dbReference type="EMBL" id="TZE82779.1"/>
    </source>
</evidence>
<keyword evidence="7" id="KW-1185">Reference proteome</keyword>
<organism evidence="6 7">
    <name type="scientific">Calorimonas adulescens</name>
    <dbReference type="NCBI Taxonomy" id="2606906"/>
    <lineage>
        <taxon>Bacteria</taxon>
        <taxon>Bacillati</taxon>
        <taxon>Bacillota</taxon>
        <taxon>Clostridia</taxon>
        <taxon>Thermoanaerobacterales</taxon>
        <taxon>Thermoanaerobacteraceae</taxon>
        <taxon>Calorimonas</taxon>
    </lineage>
</organism>
<dbReference type="CDD" id="cd00452">
    <property type="entry name" value="KDPG_aldolase"/>
    <property type="match status" value="1"/>
</dbReference>
<keyword evidence="5" id="KW-0119">Carbohydrate metabolism</keyword>
<dbReference type="Gene3D" id="3.20.20.70">
    <property type="entry name" value="Aldolase class I"/>
    <property type="match status" value="1"/>
</dbReference>
<dbReference type="EMBL" id="VTPS01000004">
    <property type="protein sequence ID" value="TZE82779.1"/>
    <property type="molecule type" value="Genomic_DNA"/>
</dbReference>
<dbReference type="InterPro" id="IPR000887">
    <property type="entry name" value="Aldlse_KDPG_KHG"/>
</dbReference>
<evidence type="ECO:0000256" key="5">
    <source>
        <dbReference type="ARBA" id="ARBA00023277"/>
    </source>
</evidence>
<comment type="pathway">
    <text evidence="1">Carbohydrate acid metabolism.</text>
</comment>
<dbReference type="NCBIfam" id="TIGR01182">
    <property type="entry name" value="eda"/>
    <property type="match status" value="1"/>
</dbReference>
<dbReference type="AlphaFoldDB" id="A0A5D8QF23"/>
<evidence type="ECO:0000256" key="1">
    <source>
        <dbReference type="ARBA" id="ARBA00004761"/>
    </source>
</evidence>
<comment type="similarity">
    <text evidence="2">Belongs to the KHG/KDPG aldolase family.</text>
</comment>
<dbReference type="Pfam" id="PF01081">
    <property type="entry name" value="Aldolase"/>
    <property type="match status" value="1"/>
</dbReference>
<keyword evidence="4" id="KW-0456">Lyase</keyword>
<dbReference type="PANTHER" id="PTHR30246">
    <property type="entry name" value="2-KETO-3-DEOXY-6-PHOSPHOGLUCONATE ALDOLASE"/>
    <property type="match status" value="1"/>
</dbReference>
<comment type="subunit">
    <text evidence="3">Homotrimer.</text>
</comment>
<gene>
    <name evidence="6" type="ORF">FWJ32_04060</name>
</gene>
<name>A0A5D8QF23_9THEO</name>
<protein>
    <submittedName>
        <fullName evidence="6">Bifunctional 4-hydroxy-2-oxoglutarate aldolase/2-dehydro-3-deoxy-phosphogluconate aldolase</fullName>
    </submittedName>
</protein>
<evidence type="ECO:0000256" key="3">
    <source>
        <dbReference type="ARBA" id="ARBA00011233"/>
    </source>
</evidence>
<evidence type="ECO:0000313" key="7">
    <source>
        <dbReference type="Proteomes" id="UP000322976"/>
    </source>
</evidence>
<dbReference type="GO" id="GO:0016829">
    <property type="term" value="F:lyase activity"/>
    <property type="evidence" value="ECO:0007669"/>
    <property type="project" value="UniProtKB-KW"/>
</dbReference>